<dbReference type="PROSITE" id="PS51390">
    <property type="entry name" value="WAP"/>
    <property type="match status" value="2"/>
</dbReference>
<dbReference type="PRINTS" id="PR00003">
    <property type="entry name" value="4DISULPHCORE"/>
</dbReference>
<dbReference type="SUPFAM" id="SSF57256">
    <property type="entry name" value="Elafin-like"/>
    <property type="match status" value="2"/>
</dbReference>
<comment type="subcellular location">
    <subcellularLocation>
        <location evidence="1">Secreted</location>
    </subcellularLocation>
</comment>
<evidence type="ECO:0000256" key="5">
    <source>
        <dbReference type="ARBA" id="ARBA00022729"/>
    </source>
</evidence>
<evidence type="ECO:0000256" key="4">
    <source>
        <dbReference type="ARBA" id="ARBA00022690"/>
    </source>
</evidence>
<keyword evidence="3" id="KW-0929">Antimicrobial</keyword>
<dbReference type="FunFam" id="4.10.75.10:FF:000001">
    <property type="entry name" value="Anosmin 1"/>
    <property type="match status" value="2"/>
</dbReference>
<dbReference type="GO" id="GO:0005794">
    <property type="term" value="C:Golgi apparatus"/>
    <property type="evidence" value="ECO:0007669"/>
    <property type="project" value="Ensembl"/>
</dbReference>
<gene>
    <name evidence="11" type="primary">SLPI</name>
</gene>
<dbReference type="InterPro" id="IPR008197">
    <property type="entry name" value="WAP_dom"/>
</dbReference>
<sequence length="129" mass="13844">MKSSGLFPLVVLLALAPWAVEGSPSRVKAGVCPPKVPAPCLKKEERECISDWTCPGSKRCCPHFCGMRCLNPHKISISVKEKPGTCPAVYGYCMMLNPSNSCESDGQCQAKFKCCVGMCGKICSSPVEV</sequence>
<dbReference type="PANTHER" id="PTHR19441">
    <property type="entry name" value="WHEY ACDIC PROTEIN WAP"/>
    <property type="match status" value="1"/>
</dbReference>
<keyword evidence="4" id="KW-0646">Protease inhibitor</keyword>
<feature type="domain" description="WAP" evidence="10">
    <location>
        <begin position="25"/>
        <end position="73"/>
    </location>
</feature>
<evidence type="ECO:0000256" key="8">
    <source>
        <dbReference type="ARBA" id="ARBA00023157"/>
    </source>
</evidence>
<dbReference type="GO" id="GO:0003729">
    <property type="term" value="F:mRNA binding"/>
    <property type="evidence" value="ECO:0007669"/>
    <property type="project" value="Ensembl"/>
</dbReference>
<dbReference type="GO" id="GO:0004867">
    <property type="term" value="F:serine-type endopeptidase inhibitor activity"/>
    <property type="evidence" value="ECO:0007669"/>
    <property type="project" value="UniProtKB-KW"/>
</dbReference>
<feature type="domain" description="WAP" evidence="10">
    <location>
        <begin position="79"/>
        <end position="127"/>
    </location>
</feature>
<keyword evidence="2" id="KW-0964">Secreted</keyword>
<reference evidence="11" key="1">
    <citation type="submission" date="2025-08" db="UniProtKB">
        <authorList>
            <consortium name="Ensembl"/>
        </authorList>
    </citation>
    <scope>IDENTIFICATION</scope>
</reference>
<dbReference type="GO" id="GO:0051851">
    <property type="term" value="P:host-mediated perturbation of symbiont process"/>
    <property type="evidence" value="ECO:0007669"/>
    <property type="project" value="Ensembl"/>
</dbReference>
<accession>A0A8C9DUY3</accession>
<dbReference type="Proteomes" id="UP000694414">
    <property type="component" value="Unplaced"/>
</dbReference>
<dbReference type="Gene3D" id="4.10.75.10">
    <property type="entry name" value="Elafin-like"/>
    <property type="match status" value="2"/>
</dbReference>
<dbReference type="GO" id="GO:0003677">
    <property type="term" value="F:DNA binding"/>
    <property type="evidence" value="ECO:0007669"/>
    <property type="project" value="Ensembl"/>
</dbReference>
<dbReference type="SMART" id="SM00217">
    <property type="entry name" value="WAP"/>
    <property type="match status" value="2"/>
</dbReference>
<keyword evidence="8" id="KW-1015">Disulfide bond</keyword>
<dbReference type="GO" id="GO:0045071">
    <property type="term" value="P:negative regulation of viral genome replication"/>
    <property type="evidence" value="ECO:0007669"/>
    <property type="project" value="Ensembl"/>
</dbReference>
<evidence type="ECO:0000259" key="10">
    <source>
        <dbReference type="PROSITE" id="PS51390"/>
    </source>
</evidence>
<keyword evidence="7" id="KW-0044">Antibiotic</keyword>
<feature type="signal peptide" evidence="9">
    <location>
        <begin position="1"/>
        <end position="22"/>
    </location>
</feature>
<dbReference type="InterPro" id="IPR050514">
    <property type="entry name" value="WAP_four-disulfide_core"/>
</dbReference>
<name>A0A8C9DUY3_PROSS</name>
<evidence type="ECO:0000256" key="3">
    <source>
        <dbReference type="ARBA" id="ARBA00022529"/>
    </source>
</evidence>
<organism evidence="11 12">
    <name type="scientific">Prolemur simus</name>
    <name type="common">Greater bamboo lemur</name>
    <name type="synonym">Hapalemur simus</name>
    <dbReference type="NCBI Taxonomy" id="1328070"/>
    <lineage>
        <taxon>Eukaryota</taxon>
        <taxon>Metazoa</taxon>
        <taxon>Chordata</taxon>
        <taxon>Craniata</taxon>
        <taxon>Vertebrata</taxon>
        <taxon>Euteleostomi</taxon>
        <taxon>Mammalia</taxon>
        <taxon>Eutheria</taxon>
        <taxon>Euarchontoglires</taxon>
        <taxon>Primates</taxon>
        <taxon>Strepsirrhini</taxon>
        <taxon>Lemuriformes</taxon>
        <taxon>Lemuridae</taxon>
        <taxon>Prolemur</taxon>
    </lineage>
</organism>
<dbReference type="GO" id="GO:0019899">
    <property type="term" value="F:enzyme binding"/>
    <property type="evidence" value="ECO:0007669"/>
    <property type="project" value="Ensembl"/>
</dbReference>
<protein>
    <submittedName>
        <fullName evidence="11">Secretory leukocyte peptidase inhibitor</fullName>
    </submittedName>
</protein>
<dbReference type="Pfam" id="PF00095">
    <property type="entry name" value="WAP"/>
    <property type="match status" value="2"/>
</dbReference>
<dbReference type="GeneTree" id="ENSGT00730000111217"/>
<evidence type="ECO:0000256" key="6">
    <source>
        <dbReference type="ARBA" id="ARBA00022900"/>
    </source>
</evidence>
<keyword evidence="5 9" id="KW-0732">Signal</keyword>
<evidence type="ECO:0000256" key="2">
    <source>
        <dbReference type="ARBA" id="ARBA00022525"/>
    </source>
</evidence>
<proteinExistence type="predicted"/>
<evidence type="ECO:0000256" key="9">
    <source>
        <dbReference type="SAM" id="SignalP"/>
    </source>
</evidence>
<evidence type="ECO:0000256" key="7">
    <source>
        <dbReference type="ARBA" id="ARBA00023022"/>
    </source>
</evidence>
<reference evidence="11" key="2">
    <citation type="submission" date="2025-09" db="UniProtKB">
        <authorList>
            <consortium name="Ensembl"/>
        </authorList>
    </citation>
    <scope>IDENTIFICATION</scope>
</reference>
<dbReference type="PANTHER" id="PTHR19441:SF44">
    <property type="entry name" value="ANTILEUKOPROTEINASE"/>
    <property type="match status" value="1"/>
</dbReference>
<dbReference type="GO" id="GO:0019731">
    <property type="term" value="P:antibacterial humoral response"/>
    <property type="evidence" value="ECO:0007669"/>
    <property type="project" value="Ensembl"/>
</dbReference>
<keyword evidence="6" id="KW-0722">Serine protease inhibitor</keyword>
<evidence type="ECO:0000313" key="11">
    <source>
        <dbReference type="Ensembl" id="ENSPSMP00000036534.1"/>
    </source>
</evidence>
<evidence type="ECO:0000313" key="12">
    <source>
        <dbReference type="Proteomes" id="UP000694414"/>
    </source>
</evidence>
<feature type="chain" id="PRO_5034080941" evidence="9">
    <location>
        <begin position="23"/>
        <end position="129"/>
    </location>
</feature>
<dbReference type="Ensembl" id="ENSPSMT00000042092.1">
    <property type="protein sequence ID" value="ENSPSMP00000036534.1"/>
    <property type="gene ID" value="ENSPSMG00000025128.1"/>
</dbReference>
<keyword evidence="12" id="KW-1185">Reference proteome</keyword>
<dbReference type="GO" id="GO:0045087">
    <property type="term" value="P:innate immune response"/>
    <property type="evidence" value="ECO:0007669"/>
    <property type="project" value="TreeGrafter"/>
</dbReference>
<evidence type="ECO:0000256" key="1">
    <source>
        <dbReference type="ARBA" id="ARBA00004613"/>
    </source>
</evidence>
<dbReference type="InterPro" id="IPR036645">
    <property type="entry name" value="Elafin-like_sf"/>
</dbReference>
<dbReference type="GO" id="GO:0005615">
    <property type="term" value="C:extracellular space"/>
    <property type="evidence" value="ECO:0007669"/>
    <property type="project" value="Ensembl"/>
</dbReference>
<dbReference type="AlphaFoldDB" id="A0A8C9DUY3"/>